<accession>A0A2V0NMJ0</accession>
<protein>
    <submittedName>
        <fullName evidence="3">Uncharacterized protein</fullName>
    </submittedName>
</protein>
<evidence type="ECO:0000313" key="3">
    <source>
        <dbReference type="EMBL" id="GBF88714.1"/>
    </source>
</evidence>
<dbReference type="InParanoid" id="A0A2V0NMJ0"/>
<reference evidence="3 4" key="1">
    <citation type="journal article" date="2018" name="Sci. Rep.">
        <title>Raphidocelis subcapitata (=Pseudokirchneriella subcapitata) provides an insight into genome evolution and environmental adaptations in the Sphaeropleales.</title>
        <authorList>
            <person name="Suzuki S."/>
            <person name="Yamaguchi H."/>
            <person name="Nakajima N."/>
            <person name="Kawachi M."/>
        </authorList>
    </citation>
    <scope>NUCLEOTIDE SEQUENCE [LARGE SCALE GENOMIC DNA]</scope>
    <source>
        <strain evidence="3 4">NIES-35</strain>
    </source>
</reference>
<sequence length="104" mass="11184">MKQQKRHPPSTGGAVGFVAGMVSWSTRLTYTQVGWWLGIATALFWMALHAPLDFANGALRGLRAVFDALRGYLSEGERLTAARRGGRGDGVPVSRAAVGRKKVS</sequence>
<dbReference type="EMBL" id="BDRX01000006">
    <property type="protein sequence ID" value="GBF88714.1"/>
    <property type="molecule type" value="Genomic_DNA"/>
</dbReference>
<name>A0A2V0NMJ0_9CHLO</name>
<evidence type="ECO:0000256" key="1">
    <source>
        <dbReference type="SAM" id="MobiDB-lite"/>
    </source>
</evidence>
<proteinExistence type="predicted"/>
<keyword evidence="2" id="KW-0472">Membrane</keyword>
<evidence type="ECO:0000313" key="4">
    <source>
        <dbReference type="Proteomes" id="UP000247498"/>
    </source>
</evidence>
<gene>
    <name evidence="3" type="ORF">Rsub_01613</name>
</gene>
<dbReference type="Proteomes" id="UP000247498">
    <property type="component" value="Unassembled WGS sequence"/>
</dbReference>
<keyword evidence="2" id="KW-0812">Transmembrane</keyword>
<dbReference type="AlphaFoldDB" id="A0A2V0NMJ0"/>
<feature type="transmembrane region" description="Helical" evidence="2">
    <location>
        <begin position="36"/>
        <end position="55"/>
    </location>
</feature>
<keyword evidence="4" id="KW-1185">Reference proteome</keyword>
<keyword evidence="2" id="KW-1133">Transmembrane helix</keyword>
<organism evidence="3 4">
    <name type="scientific">Raphidocelis subcapitata</name>
    <dbReference type="NCBI Taxonomy" id="307507"/>
    <lineage>
        <taxon>Eukaryota</taxon>
        <taxon>Viridiplantae</taxon>
        <taxon>Chlorophyta</taxon>
        <taxon>core chlorophytes</taxon>
        <taxon>Chlorophyceae</taxon>
        <taxon>CS clade</taxon>
        <taxon>Sphaeropleales</taxon>
        <taxon>Selenastraceae</taxon>
        <taxon>Raphidocelis</taxon>
    </lineage>
</organism>
<feature type="region of interest" description="Disordered" evidence="1">
    <location>
        <begin position="83"/>
        <end position="104"/>
    </location>
</feature>
<evidence type="ECO:0000256" key="2">
    <source>
        <dbReference type="SAM" id="Phobius"/>
    </source>
</evidence>
<comment type="caution">
    <text evidence="3">The sequence shown here is derived from an EMBL/GenBank/DDBJ whole genome shotgun (WGS) entry which is preliminary data.</text>
</comment>